<gene>
    <name evidence="1" type="ORF">DWW57_13395</name>
</gene>
<dbReference type="Pfam" id="PF19781">
    <property type="entry name" value="DUF6266"/>
    <property type="match status" value="1"/>
</dbReference>
<accession>A0A412TMW8</accession>
<dbReference type="Proteomes" id="UP000284243">
    <property type="component" value="Unassembled WGS sequence"/>
</dbReference>
<dbReference type="RefSeq" id="WP_046402882.1">
    <property type="nucleotide sequence ID" value="NZ_JADNGC010000006.1"/>
</dbReference>
<sequence length="217" mass="24447">MMAKTENLLQGRLGNLIFYQVKGVTRIRSVPLMVRNPETPAQQAVRKRLIVSVQFYRRLKDTPLKAVWQVAARDTLVNGYNLFLKRNIHAFNDRTLSTPSALSMTCGNLPRMNDLRMTGRSDRTVTLAWNNSLEADGRTAADRLQVVALFDQRMYSPVWLKGVQACRGDRKAVIDLEQENFHQAHLYCFFRSPDGGAFSASAYVCVPGNGGQKVPEV</sequence>
<comment type="caution">
    <text evidence="1">The sequence shown here is derived from an EMBL/GenBank/DDBJ whole genome shotgun (WGS) entry which is preliminary data.</text>
</comment>
<evidence type="ECO:0000313" key="2">
    <source>
        <dbReference type="Proteomes" id="UP000284243"/>
    </source>
</evidence>
<name>A0A412TMW8_9BACT</name>
<dbReference type="InterPro" id="IPR046233">
    <property type="entry name" value="DUF6266"/>
</dbReference>
<evidence type="ECO:0000313" key="1">
    <source>
        <dbReference type="EMBL" id="RGU55197.1"/>
    </source>
</evidence>
<protein>
    <submittedName>
        <fullName evidence="1">Uncharacterized protein</fullName>
    </submittedName>
</protein>
<dbReference type="AlphaFoldDB" id="A0A412TMW8"/>
<reference evidence="1 2" key="1">
    <citation type="submission" date="2018-08" db="EMBL/GenBank/DDBJ databases">
        <title>A genome reference for cultivated species of the human gut microbiota.</title>
        <authorList>
            <person name="Zou Y."/>
            <person name="Xue W."/>
            <person name="Luo G."/>
        </authorList>
    </citation>
    <scope>NUCLEOTIDE SEQUENCE [LARGE SCALE GENOMIC DNA]</scope>
    <source>
        <strain evidence="1 2">AF16-14</strain>
    </source>
</reference>
<proteinExistence type="predicted"/>
<organism evidence="1 2">
    <name type="scientific">Odoribacter splanchnicus</name>
    <dbReference type="NCBI Taxonomy" id="28118"/>
    <lineage>
        <taxon>Bacteria</taxon>
        <taxon>Pseudomonadati</taxon>
        <taxon>Bacteroidota</taxon>
        <taxon>Bacteroidia</taxon>
        <taxon>Bacteroidales</taxon>
        <taxon>Odoribacteraceae</taxon>
        <taxon>Odoribacter</taxon>
    </lineage>
</organism>
<dbReference type="EMBL" id="QRYC01000020">
    <property type="protein sequence ID" value="RGU55197.1"/>
    <property type="molecule type" value="Genomic_DNA"/>
</dbReference>